<dbReference type="Gene3D" id="1.25.40.10">
    <property type="entry name" value="Tetratricopeptide repeat domain"/>
    <property type="match status" value="1"/>
</dbReference>
<evidence type="ECO:0000313" key="12">
    <source>
        <dbReference type="Proteomes" id="UP000751614"/>
    </source>
</evidence>
<evidence type="ECO:0000256" key="5">
    <source>
        <dbReference type="ARBA" id="ARBA00022777"/>
    </source>
</evidence>
<feature type="modified residue" description="4-aspartylphosphate" evidence="6">
    <location>
        <position position="772"/>
    </location>
</feature>
<dbReference type="SUPFAM" id="SSF47384">
    <property type="entry name" value="Homodimeric domain of signal transducing histidine kinase"/>
    <property type="match status" value="1"/>
</dbReference>
<evidence type="ECO:0000256" key="7">
    <source>
        <dbReference type="PROSITE-ProRule" id="PRU00339"/>
    </source>
</evidence>
<evidence type="ECO:0000259" key="9">
    <source>
        <dbReference type="PROSITE" id="PS50110"/>
    </source>
</evidence>
<dbReference type="InterPro" id="IPR004358">
    <property type="entry name" value="Sig_transdc_His_kin-like_C"/>
</dbReference>
<dbReference type="SMART" id="SM00044">
    <property type="entry name" value="CYCc"/>
    <property type="match status" value="1"/>
</dbReference>
<dbReference type="PROSITE" id="PS50110">
    <property type="entry name" value="RESPONSE_REGULATORY"/>
    <property type="match status" value="1"/>
</dbReference>
<evidence type="ECO:0000256" key="6">
    <source>
        <dbReference type="PROSITE-ProRule" id="PRU00169"/>
    </source>
</evidence>
<proteinExistence type="predicted"/>
<evidence type="ECO:0000259" key="10">
    <source>
        <dbReference type="PROSITE" id="PS50125"/>
    </source>
</evidence>
<dbReference type="InterPro" id="IPR003594">
    <property type="entry name" value="HATPase_dom"/>
</dbReference>
<dbReference type="InterPro" id="IPR011006">
    <property type="entry name" value="CheY-like_superfamily"/>
</dbReference>
<dbReference type="InterPro" id="IPR036097">
    <property type="entry name" value="HisK_dim/P_sf"/>
</dbReference>
<organism evidence="11 12">
    <name type="scientific">Flagellimonas algicola</name>
    <dbReference type="NCBI Taxonomy" id="2583815"/>
    <lineage>
        <taxon>Bacteria</taxon>
        <taxon>Pseudomonadati</taxon>
        <taxon>Bacteroidota</taxon>
        <taxon>Flavobacteriia</taxon>
        <taxon>Flavobacteriales</taxon>
        <taxon>Flavobacteriaceae</taxon>
        <taxon>Flagellimonas</taxon>
    </lineage>
</organism>
<dbReference type="InterPro" id="IPR005467">
    <property type="entry name" value="His_kinase_dom"/>
</dbReference>
<evidence type="ECO:0000259" key="8">
    <source>
        <dbReference type="PROSITE" id="PS50109"/>
    </source>
</evidence>
<name>A0ABY2WQR1_9FLAO</name>
<dbReference type="InterPro" id="IPR003661">
    <property type="entry name" value="HisK_dim/P_dom"/>
</dbReference>
<dbReference type="PROSITE" id="PS50125">
    <property type="entry name" value="GUANYLATE_CYCLASE_2"/>
    <property type="match status" value="1"/>
</dbReference>
<reference evidence="11 12" key="1">
    <citation type="submission" date="2019-05" db="EMBL/GenBank/DDBJ databases">
        <title>Flagellimonas sp. AsT0115, sp. nov., isolated from a marine red algae, Asparagopsis taxiformis.</title>
        <authorList>
            <person name="Kim J."/>
            <person name="Jeong S.E."/>
            <person name="Jeon C.O."/>
        </authorList>
    </citation>
    <scope>NUCLEOTIDE SEQUENCE [LARGE SCALE GENOMIC DNA]</scope>
    <source>
        <strain evidence="11 12">AsT0115</strain>
    </source>
</reference>
<dbReference type="SMART" id="SM00388">
    <property type="entry name" value="HisKA"/>
    <property type="match status" value="1"/>
</dbReference>
<evidence type="ECO:0000256" key="4">
    <source>
        <dbReference type="ARBA" id="ARBA00022679"/>
    </source>
</evidence>
<keyword evidence="4" id="KW-0808">Transferase</keyword>
<feature type="repeat" description="TPR" evidence="7">
    <location>
        <begin position="195"/>
        <end position="228"/>
    </location>
</feature>
<dbReference type="SMART" id="SM00028">
    <property type="entry name" value="TPR"/>
    <property type="match status" value="7"/>
</dbReference>
<dbReference type="SUPFAM" id="SSF55874">
    <property type="entry name" value="ATPase domain of HSP90 chaperone/DNA topoisomerase II/histidine kinase"/>
    <property type="match status" value="1"/>
</dbReference>
<dbReference type="EC" id="2.7.13.3" evidence="2"/>
<dbReference type="PANTHER" id="PTHR43047:SF72">
    <property type="entry name" value="OSMOSENSING HISTIDINE PROTEIN KINASE SLN1"/>
    <property type="match status" value="1"/>
</dbReference>
<dbReference type="SMART" id="SM00448">
    <property type="entry name" value="REC"/>
    <property type="match status" value="1"/>
</dbReference>
<evidence type="ECO:0000256" key="3">
    <source>
        <dbReference type="ARBA" id="ARBA00022553"/>
    </source>
</evidence>
<dbReference type="Gene3D" id="3.40.50.2300">
    <property type="match status" value="1"/>
</dbReference>
<dbReference type="EMBL" id="VCNI01000001">
    <property type="protein sequence ID" value="TMU56996.1"/>
    <property type="molecule type" value="Genomic_DNA"/>
</dbReference>
<dbReference type="InterPro" id="IPR029787">
    <property type="entry name" value="Nucleotide_cyclase"/>
</dbReference>
<dbReference type="Gene3D" id="1.10.287.130">
    <property type="match status" value="1"/>
</dbReference>
<feature type="domain" description="Histidine kinase" evidence="8">
    <location>
        <begin position="462"/>
        <end position="680"/>
    </location>
</feature>
<feature type="repeat" description="TPR" evidence="7">
    <location>
        <begin position="1069"/>
        <end position="1102"/>
    </location>
</feature>
<protein>
    <recommendedName>
        <fullName evidence="2">histidine kinase</fullName>
        <ecNumber evidence="2">2.7.13.3</ecNumber>
    </recommendedName>
</protein>
<gene>
    <name evidence="11" type="ORF">FGG15_05465</name>
</gene>
<dbReference type="InterPro" id="IPR011990">
    <property type="entry name" value="TPR-like_helical_dom_sf"/>
</dbReference>
<dbReference type="CDD" id="cd07302">
    <property type="entry name" value="CHD"/>
    <property type="match status" value="1"/>
</dbReference>
<dbReference type="Pfam" id="PF00072">
    <property type="entry name" value="Response_reg"/>
    <property type="match status" value="1"/>
</dbReference>
<dbReference type="SUPFAM" id="SSF55073">
    <property type="entry name" value="Nucleotide cyclase"/>
    <property type="match status" value="1"/>
</dbReference>
<dbReference type="SUPFAM" id="SSF48452">
    <property type="entry name" value="TPR-like"/>
    <property type="match status" value="2"/>
</dbReference>
<dbReference type="RefSeq" id="WP_138834014.1">
    <property type="nucleotide sequence ID" value="NZ_VCNI01000001.1"/>
</dbReference>
<evidence type="ECO:0000256" key="1">
    <source>
        <dbReference type="ARBA" id="ARBA00000085"/>
    </source>
</evidence>
<dbReference type="SMART" id="SM00387">
    <property type="entry name" value="HATPase_c"/>
    <property type="match status" value="1"/>
</dbReference>
<dbReference type="CDD" id="cd00082">
    <property type="entry name" value="HisKA"/>
    <property type="match status" value="1"/>
</dbReference>
<dbReference type="Gene3D" id="3.30.565.10">
    <property type="entry name" value="Histidine kinase-like ATPase, C-terminal domain"/>
    <property type="match status" value="1"/>
</dbReference>
<accession>A0ABY2WQR1</accession>
<dbReference type="SUPFAM" id="SSF52172">
    <property type="entry name" value="CheY-like"/>
    <property type="match status" value="1"/>
</dbReference>
<feature type="repeat" description="TPR" evidence="7">
    <location>
        <begin position="155"/>
        <end position="188"/>
    </location>
</feature>
<dbReference type="Gene3D" id="3.30.70.1230">
    <property type="entry name" value="Nucleotide cyclase"/>
    <property type="match status" value="1"/>
</dbReference>
<keyword evidence="12" id="KW-1185">Reference proteome</keyword>
<dbReference type="Pfam" id="PF02518">
    <property type="entry name" value="HATPase_c"/>
    <property type="match status" value="1"/>
</dbReference>
<comment type="catalytic activity">
    <reaction evidence="1">
        <text>ATP + protein L-histidine = ADP + protein N-phospho-L-histidine.</text>
        <dbReference type="EC" id="2.7.13.3"/>
    </reaction>
</comment>
<dbReference type="Pfam" id="PF13424">
    <property type="entry name" value="TPR_12"/>
    <property type="match status" value="1"/>
</dbReference>
<dbReference type="CDD" id="cd16922">
    <property type="entry name" value="HATPase_EvgS-ArcB-TorS-like"/>
    <property type="match status" value="1"/>
</dbReference>
<dbReference type="PROSITE" id="PS50293">
    <property type="entry name" value="TPR_REGION"/>
    <property type="match status" value="1"/>
</dbReference>
<dbReference type="Pfam" id="PF00512">
    <property type="entry name" value="HisKA"/>
    <property type="match status" value="1"/>
</dbReference>
<feature type="domain" description="Response regulatory" evidence="9">
    <location>
        <begin position="722"/>
        <end position="839"/>
    </location>
</feature>
<dbReference type="InterPro" id="IPR001789">
    <property type="entry name" value="Sig_transdc_resp-reg_receiver"/>
</dbReference>
<dbReference type="PROSITE" id="PS50109">
    <property type="entry name" value="HIS_KIN"/>
    <property type="match status" value="1"/>
</dbReference>
<evidence type="ECO:0000313" key="11">
    <source>
        <dbReference type="EMBL" id="TMU56996.1"/>
    </source>
</evidence>
<dbReference type="InterPro" id="IPR019734">
    <property type="entry name" value="TPR_rpt"/>
</dbReference>
<keyword evidence="7" id="KW-0802">TPR repeat</keyword>
<dbReference type="Pfam" id="PF13181">
    <property type="entry name" value="TPR_8"/>
    <property type="match status" value="1"/>
</dbReference>
<dbReference type="PRINTS" id="PR00344">
    <property type="entry name" value="BCTRLSENSOR"/>
</dbReference>
<keyword evidence="3 6" id="KW-0597">Phosphoprotein</keyword>
<keyword evidence="5" id="KW-0418">Kinase</keyword>
<evidence type="ECO:0000256" key="2">
    <source>
        <dbReference type="ARBA" id="ARBA00012438"/>
    </source>
</evidence>
<dbReference type="Proteomes" id="UP000751614">
    <property type="component" value="Unassembled WGS sequence"/>
</dbReference>
<dbReference type="InterPro" id="IPR036890">
    <property type="entry name" value="HATPase_C_sf"/>
</dbReference>
<feature type="domain" description="Guanylate cyclase" evidence="10">
    <location>
        <begin position="879"/>
        <end position="1006"/>
    </location>
</feature>
<dbReference type="InterPro" id="IPR001054">
    <property type="entry name" value="A/G_cyclase"/>
</dbReference>
<dbReference type="Pfam" id="PF00211">
    <property type="entry name" value="Guanylate_cyc"/>
    <property type="match status" value="1"/>
</dbReference>
<comment type="caution">
    <text evidence="11">The sequence shown here is derived from an EMBL/GenBank/DDBJ whole genome shotgun (WGS) entry which is preliminary data.</text>
</comment>
<dbReference type="PROSITE" id="PS50005">
    <property type="entry name" value="TPR"/>
    <property type="match status" value="3"/>
</dbReference>
<dbReference type="PANTHER" id="PTHR43047">
    <property type="entry name" value="TWO-COMPONENT HISTIDINE PROTEIN KINASE"/>
    <property type="match status" value="1"/>
</dbReference>
<sequence length="1133" mass="127360">MVLFLLALGLRGQEIAIDSLQRIYPNAVSDSARIGILKNISWEYINNRGNPDLAKKHIDSFYHISKRARIDWGVSLANYQYAVLERQKGNYNTALTYIEKFLDYTRTIDKPFSLANGMYQKAVILDDLGSSEKSLEIYYDILKIYETHDDSFSVATTLNAIGEVLKNSGKKSEAMDSYNKALSIYTNLGDKTEMANCLFNIGDTHMQLKDYDQALNYFEKALDLDIETNSEWGQAYDYEALGKVYAFQKKHTQSLEFHDKAIRLRKKLGLQKELSLSYTQIGAVNLEMKNYAKAETNLITAITIAEEIGAKSELQTNYDLLSQLYENTGDYQQALIFKNKFVTVKDSLFNTEKSKQIEELQVRFDTEKKQDAIAALEKDAEINDLKLKQQTTLRNIIIGVSVAGFLVLLFVFNRYKHAQRVKQADQEKKRVIEAERKRTEIEKQRVAELQKIDILKDEFLANTSHELRTPLVGIIGLTESLKDGIAGKLPKTAMDNLDMIANSGRRLSHLVNDILDFSKLKNQDLELALRPVDVHGISNIVLQLSQPLLQDKKIKLINSIPKEIPLVDADENRLQQILHNLIGNAIKFTPKGYITLLAETKKEMLSIIVSDTGIGIPEDKLETIFNSFEQGDGSTQREYGGTGLGLSVTKQLVELHGGTIEATSEQGKGSIFTFALPLSKTKRKELNKKNKSTLDFVQNLNSYKEVENIKTTQLDPNRESIKILVVDDEPVNRRVLENHLTMAGYTVVEVSSGKEALKVMESETPFNLILLDVMMPGLSGYEVCKKIREDFPASELPIILLTAKNRVNELVTGFDAGANDYLTKPFSKNELLSRIKTHINLNTIHRATSKFVPMEFVHSVGKDSITDVKLGDHIEKKVTVLFSDIRDYTPLAETMTPAQNFKFVNAYVGRMGPIIKENLGFVNQYLGDGIMALFPENAENALDAAIEMQRTLALYNKRRVEEKGYQPLTVGMGLHSGPLVMGIIGDSKRNDPAVIADTVNSGARVEGVTKHYGANIIISESCLKSMKDSSGFNFRYLGKVKVKGKQKAMGIYECIDGDSISSISLKLETLKDYKKGIKLFFDQKFEEATEAFEEVLSKNPNDSVVQYFQNKASIYAISGAPGNWQSVTQMHEK</sequence>